<evidence type="ECO:0000313" key="5">
    <source>
        <dbReference type="Proteomes" id="UP000515909"/>
    </source>
</evidence>
<reference evidence="3 5" key="2">
    <citation type="submission" date="2020-08" db="EMBL/GenBank/DDBJ databases">
        <title>The isolate Caproiciproducens sp. 7D4C2 produces n-caproate at mildly acidic conditions from hexoses: genome and rBOX comparison with related strains and chain-elongating bacteria.</title>
        <authorList>
            <person name="Esquivel-Elizondo S."/>
            <person name="Bagci C."/>
            <person name="Temovska M."/>
            <person name="Jeon B.S."/>
            <person name="Bessarab I."/>
            <person name="Williams R.B.H."/>
            <person name="Huson D.H."/>
            <person name="Angenent L.T."/>
        </authorList>
    </citation>
    <scope>NUCLEOTIDE SEQUENCE [LARGE SCALE GENOMIC DNA]</scope>
    <source>
        <strain evidence="3 5">7D4C2</strain>
    </source>
</reference>
<protein>
    <submittedName>
        <fullName evidence="2">Glycosyl transferase family 2</fullName>
    </submittedName>
    <submittedName>
        <fullName evidence="3">Glycosyltransferase</fullName>
    </submittedName>
</protein>
<dbReference type="PANTHER" id="PTHR43630">
    <property type="entry name" value="POLY-BETA-1,6-N-ACETYL-D-GLUCOSAMINE SYNTHASE"/>
    <property type="match status" value="1"/>
</dbReference>
<dbReference type="PANTHER" id="PTHR43630:SF2">
    <property type="entry name" value="GLYCOSYLTRANSFERASE"/>
    <property type="match status" value="1"/>
</dbReference>
<accession>A0A6N8HVU9</accession>
<dbReference type="Proteomes" id="UP000515909">
    <property type="component" value="Chromosome"/>
</dbReference>
<dbReference type="RefSeq" id="WP_066643782.1">
    <property type="nucleotide sequence ID" value="NZ_CP060286.1"/>
</dbReference>
<dbReference type="SUPFAM" id="SSF48452">
    <property type="entry name" value="TPR-like"/>
    <property type="match status" value="1"/>
</dbReference>
<evidence type="ECO:0000313" key="4">
    <source>
        <dbReference type="Proteomes" id="UP000469440"/>
    </source>
</evidence>
<dbReference type="Gene3D" id="3.90.550.10">
    <property type="entry name" value="Spore Coat Polysaccharide Biosynthesis Protein SpsA, Chain A"/>
    <property type="match status" value="1"/>
</dbReference>
<keyword evidence="4" id="KW-1185">Reference proteome</keyword>
<proteinExistence type="predicted"/>
<dbReference type="Pfam" id="PF00535">
    <property type="entry name" value="Glycos_transf_2"/>
    <property type="match status" value="1"/>
</dbReference>
<gene>
    <name evidence="2" type="ORF">CAFE_03520</name>
    <name evidence="3" type="ORF">HCR03_17625</name>
</gene>
<feature type="domain" description="Glycosyltransferase 2-like" evidence="1">
    <location>
        <begin position="8"/>
        <end position="132"/>
    </location>
</feature>
<evidence type="ECO:0000259" key="1">
    <source>
        <dbReference type="Pfam" id="PF00535"/>
    </source>
</evidence>
<dbReference type="AlphaFoldDB" id="A0A6N8HVU9"/>
<dbReference type="InterPro" id="IPR029044">
    <property type="entry name" value="Nucleotide-diphossugar_trans"/>
</dbReference>
<dbReference type="InterPro" id="IPR011990">
    <property type="entry name" value="TPR-like_helical_dom_sf"/>
</dbReference>
<dbReference type="KEGG" id="cfem:HCR03_17625"/>
<dbReference type="InterPro" id="IPR019734">
    <property type="entry name" value="TPR_rpt"/>
</dbReference>
<dbReference type="EMBL" id="VWXL01000012">
    <property type="protein sequence ID" value="MVB09687.1"/>
    <property type="molecule type" value="Genomic_DNA"/>
</dbReference>
<reference evidence="2 4" key="1">
    <citation type="submission" date="2019-09" db="EMBL/GenBank/DDBJ databases">
        <title>Genome sequence of Clostridium sp. EA1.</title>
        <authorList>
            <person name="Poehlein A."/>
            <person name="Bengelsdorf F.R."/>
            <person name="Daniel R."/>
        </authorList>
    </citation>
    <scope>NUCLEOTIDE SEQUENCE [LARGE SCALE GENOMIC DNA]</scope>
    <source>
        <strain evidence="2 4">EA1</strain>
    </source>
</reference>
<dbReference type="Proteomes" id="UP000469440">
    <property type="component" value="Unassembled WGS sequence"/>
</dbReference>
<dbReference type="SMART" id="SM00028">
    <property type="entry name" value="TPR"/>
    <property type="match status" value="2"/>
</dbReference>
<sequence>MAKEKQLSLCVITKNDEAFLPVCLNDMQETADEILVADLGSVDRTVELAERAGAKVYRPVWEDDFSKIKNFCMEHAAGKWVLFLQADEEISEDGRKKLKFLLKNPNAEGYLFSIGCDPKERNITTHTQFLRLIRNREEYRFCCRSFEWIPDEVLFSICDSRLCIAHRGEKAVGWQLEERKRLLEKDLEEHPQDSYVRYLEGIEFLNRENCRESAASLEQARQTIGCGRFYGPQLYKCLGVSLLSLGRYEEAEEILGEGLRLYFFYSDLLILRAELYRRLGRNREALEDLKICLALRKEADARIPGPEIETSVIREMMEKIKIC</sequence>
<keyword evidence="2" id="KW-0808">Transferase</keyword>
<dbReference type="SUPFAM" id="SSF53448">
    <property type="entry name" value="Nucleotide-diphospho-sugar transferases"/>
    <property type="match status" value="1"/>
</dbReference>
<evidence type="ECO:0000313" key="2">
    <source>
        <dbReference type="EMBL" id="MVB09687.1"/>
    </source>
</evidence>
<name>A0A6N8HVU9_9FIRM</name>
<dbReference type="OrthoDB" id="9815923at2"/>
<evidence type="ECO:0000313" key="3">
    <source>
        <dbReference type="EMBL" id="QNK40441.1"/>
    </source>
</evidence>
<dbReference type="InterPro" id="IPR001173">
    <property type="entry name" value="Glyco_trans_2-like"/>
</dbReference>
<dbReference type="EMBL" id="CP060286">
    <property type="protein sequence ID" value="QNK40441.1"/>
    <property type="molecule type" value="Genomic_DNA"/>
</dbReference>
<accession>A0A7G8TA00</accession>
<organism evidence="2 4">
    <name type="scientific">Caproicibacter fermentans</name>
    <dbReference type="NCBI Taxonomy" id="2576756"/>
    <lineage>
        <taxon>Bacteria</taxon>
        <taxon>Bacillati</taxon>
        <taxon>Bacillota</taxon>
        <taxon>Clostridia</taxon>
        <taxon>Eubacteriales</taxon>
        <taxon>Acutalibacteraceae</taxon>
        <taxon>Caproicibacter</taxon>
    </lineage>
</organism>
<dbReference type="Gene3D" id="1.25.40.10">
    <property type="entry name" value="Tetratricopeptide repeat domain"/>
    <property type="match status" value="1"/>
</dbReference>
<dbReference type="GO" id="GO:0016740">
    <property type="term" value="F:transferase activity"/>
    <property type="evidence" value="ECO:0007669"/>
    <property type="project" value="UniProtKB-KW"/>
</dbReference>